<comment type="caution">
    <text evidence="2">The sequence shown here is derived from an EMBL/GenBank/DDBJ whole genome shotgun (WGS) entry which is preliminary data.</text>
</comment>
<reference evidence="2 3" key="1">
    <citation type="journal article" date="2022" name="bioRxiv">
        <title>Genomics of Preaxostyla Flagellates Illuminates Evolutionary Transitions and the Path Towards Mitochondrial Loss.</title>
        <authorList>
            <person name="Novak L.V.F."/>
            <person name="Treitli S.C."/>
            <person name="Pyrih J."/>
            <person name="Halakuc P."/>
            <person name="Pipaliya S.V."/>
            <person name="Vacek V."/>
            <person name="Brzon O."/>
            <person name="Soukal P."/>
            <person name="Eme L."/>
            <person name="Dacks J.B."/>
            <person name="Karnkowska A."/>
            <person name="Elias M."/>
            <person name="Hampl V."/>
        </authorList>
    </citation>
    <scope>NUCLEOTIDE SEQUENCE [LARGE SCALE GENOMIC DNA]</scope>
    <source>
        <strain evidence="2">NAU3</strain>
        <tissue evidence="2">Gut</tissue>
    </source>
</reference>
<accession>A0ABQ9Y7S7</accession>
<feature type="compositionally biased region" description="Polar residues" evidence="1">
    <location>
        <begin position="237"/>
        <end position="252"/>
    </location>
</feature>
<organism evidence="2 3">
    <name type="scientific">Blattamonas nauphoetae</name>
    <dbReference type="NCBI Taxonomy" id="2049346"/>
    <lineage>
        <taxon>Eukaryota</taxon>
        <taxon>Metamonada</taxon>
        <taxon>Preaxostyla</taxon>
        <taxon>Oxymonadida</taxon>
        <taxon>Blattamonas</taxon>
    </lineage>
</organism>
<protein>
    <submittedName>
        <fullName evidence="2">Uncharacterized protein</fullName>
    </submittedName>
</protein>
<feature type="compositionally biased region" description="Basic and acidic residues" evidence="1">
    <location>
        <begin position="181"/>
        <end position="193"/>
    </location>
</feature>
<evidence type="ECO:0000313" key="2">
    <source>
        <dbReference type="EMBL" id="KAK2959817.1"/>
    </source>
</evidence>
<keyword evidence="3" id="KW-1185">Reference proteome</keyword>
<evidence type="ECO:0000256" key="1">
    <source>
        <dbReference type="SAM" id="MobiDB-lite"/>
    </source>
</evidence>
<proteinExistence type="predicted"/>
<sequence>MQMYWLDFTRQERPFTNVRYSFGATSATISVVFTQPHQLLDDVKLYQSIATGITFIVENMGTLPKDEHGGGPVPRIVESPVYTSLLLDIIPRSQYLRTGENYQNPEGPGRFVGRGRSYSSKLESEIGGFSLQTSGGGERWKGRIQKKIFGGKFQSHLSGRGKRLRTRIMVIPVLGRELQRKPDLPLHKKEAAGEARSSTPQEGSCRGSQIFHSTRRKLQRKPDLPLHKKEAAEEARSSTPQEGSCRGSQIFHSTRRELQRKPDLPLHKKGAAEEARSSTPQEGSYEEQQFSALLELLIRQPYSQSLTRTLCKCLLVAEQAAILTRTAPKPGILPCQDHDCWRN</sequence>
<dbReference type="Proteomes" id="UP001281761">
    <property type="component" value="Unassembled WGS sequence"/>
</dbReference>
<feature type="compositionally biased region" description="Polar residues" evidence="1">
    <location>
        <begin position="196"/>
        <end position="212"/>
    </location>
</feature>
<feature type="region of interest" description="Disordered" evidence="1">
    <location>
        <begin position="181"/>
        <end position="286"/>
    </location>
</feature>
<feature type="compositionally biased region" description="Polar residues" evidence="1">
    <location>
        <begin position="277"/>
        <end position="286"/>
    </location>
</feature>
<feature type="compositionally biased region" description="Basic and acidic residues" evidence="1">
    <location>
        <begin position="220"/>
        <end position="236"/>
    </location>
</feature>
<evidence type="ECO:0000313" key="3">
    <source>
        <dbReference type="Proteomes" id="UP001281761"/>
    </source>
</evidence>
<gene>
    <name evidence="2" type="ORF">BLNAU_5306</name>
</gene>
<dbReference type="EMBL" id="JARBJD010000027">
    <property type="protein sequence ID" value="KAK2959817.1"/>
    <property type="molecule type" value="Genomic_DNA"/>
</dbReference>
<feature type="compositionally biased region" description="Basic and acidic residues" evidence="1">
    <location>
        <begin position="254"/>
        <end position="276"/>
    </location>
</feature>
<name>A0ABQ9Y7S7_9EUKA</name>